<dbReference type="Pfam" id="PF13193">
    <property type="entry name" value="AMP-binding_C"/>
    <property type="match status" value="2"/>
</dbReference>
<evidence type="ECO:0000256" key="1">
    <source>
        <dbReference type="ARBA" id="ARBA00001957"/>
    </source>
</evidence>
<dbReference type="PROSITE" id="PS00455">
    <property type="entry name" value="AMP_BINDING"/>
    <property type="match status" value="1"/>
</dbReference>
<dbReference type="InterPro" id="IPR020806">
    <property type="entry name" value="PKS_PP-bd"/>
</dbReference>
<reference evidence="5" key="1">
    <citation type="submission" date="2022-06" db="EMBL/GenBank/DDBJ databases">
        <title>Genome public.</title>
        <authorList>
            <person name="Sun Q."/>
        </authorList>
    </citation>
    <scope>NUCLEOTIDE SEQUENCE</scope>
    <source>
        <strain evidence="5">CWNU-1</strain>
    </source>
</reference>
<evidence type="ECO:0000259" key="4">
    <source>
        <dbReference type="PROSITE" id="PS50075"/>
    </source>
</evidence>
<dbReference type="Pfam" id="PF00501">
    <property type="entry name" value="AMP-binding"/>
    <property type="match status" value="2"/>
</dbReference>
<dbReference type="InterPro" id="IPR001242">
    <property type="entry name" value="Condensation_dom"/>
</dbReference>
<dbReference type="Gene3D" id="2.30.38.10">
    <property type="entry name" value="Luciferase, Domain 3"/>
    <property type="match status" value="1"/>
</dbReference>
<dbReference type="SUPFAM" id="SSF47336">
    <property type="entry name" value="ACP-like"/>
    <property type="match status" value="2"/>
</dbReference>
<dbReference type="PROSITE" id="PS50075">
    <property type="entry name" value="CARRIER"/>
    <property type="match status" value="2"/>
</dbReference>
<comment type="cofactor">
    <cofactor evidence="1">
        <name>pantetheine 4'-phosphate</name>
        <dbReference type="ChEBI" id="CHEBI:47942"/>
    </cofactor>
</comment>
<dbReference type="InterPro" id="IPR042099">
    <property type="entry name" value="ANL_N_sf"/>
</dbReference>
<dbReference type="PROSITE" id="PS00012">
    <property type="entry name" value="PHOSPHOPANTETHEINE"/>
    <property type="match status" value="2"/>
</dbReference>
<dbReference type="InterPro" id="IPR020845">
    <property type="entry name" value="AMP-binding_CS"/>
</dbReference>
<keyword evidence="6" id="KW-1185">Reference proteome</keyword>
<comment type="caution">
    <text evidence="5">The sequence shown here is derived from an EMBL/GenBank/DDBJ whole genome shotgun (WGS) entry which is preliminary data.</text>
</comment>
<sequence>MAVLVREDRPGDKRLVAYVVPADSGVVPLIDVSVLRSLVAERLPDYMVPSAFVVLEALPLTPNGKLDRKALPVPKVTAKVSGRGPRSPREEVLCSLFAEVLGVGKVGIDDSFFDLGGHSLLATRLVSRIRSVVDVEVSIRALFEAPTVAGLASHVDDAAGVVRVRLSGRVRPDLVPVSFAQRRLWFLGELEGPSATYNIPFALRLRGALNVEALRAALMDVVGRHESLRTVFRHTETSQPYQHIVELADDSRAARLLTVSEVDASGLGGVLAAEASAGFDLSVDLPLRVRLCVVGPDEFVLIAVVHHIAADGWSMAPFARDLSLAYQARSRGEAPAWPVLPVQYADYTLWQREVLGSEDDPDSVISHQLTYWTDALAGIPEQLELPTDFPRPPVASHTGGTIPIKVPADVHERLIALARESNCSLFMTVQAALAVLLQRMGAGEDIPIGTPVAGRTDDALDELIGFFVNTLVLRTDTSSDPTFRELLGRVRETDLAAFANQDVPFERLVEVLNPQRSMARHPLFQVMLAFQNNAQPTLDLPGLHVEHQTLEGAVAKFDLTLNLGEHHTPEGRPDGLTGRLDYRTDLFHPTTIETLATRLNQVLATIVTTPDLPIGQVDILTPTERDQLLVEWNDTARDVPEALLPQLFETQVMATPDAIAVVFEDQQLTYRELNERANQLARYLIGQGAGPERGVAVWMERSADLIVALLAVVKTGGFYVPLHEGYPAERLRFVVQDSDARLVLTDRLEAAAEFARQAQVIEVTAQAFTEQPTTDLHRNIHPKQVAYVMYTSGSTGTPKGVATTHHSVADLIADRCWQGGDHERLLMHAPHAFDVSNYEVWLPLLSGGQILLAPNEQIDASAVRNLIARGQVTAIHVTAGLFQVIAEEDPACFTHVRQVLTGGDVVSANAVHQVLAACPQTNVRALYGPTEITLCATQHHMTSAAPPDSTVPIGRPMDNTHVYVLDASLAPTPVGVTGELYISGTGLARGYVNQPALTAERFVADPFGGSGGRMYRTGDLVQWRTDGTLEFMGRADAQVKVRGFRIEPGEIETVLATHPSVGQAAVLAREERPGDKRLVAYVVPADSGVVPLIDVSVLRGVVAERLPDYMVPSAFVVLDSLPLTPNGKLDRQALPVPEVAAKVSGRGPRSPREEVLCSLFAEVLGVGKVGIDDSFFDLGGHSLLATRLVSRIRSVLDVEVSIRALFEAPTVAGLASHVDGAAGVVRVRLSGRVRPELVPVSFAQRRLWFLGELEGPSATYNIPLTVRLRGALNVEALRAALMDVVGRHESLRTVFPQVDGRPYQHILNEWDEDRAAGLLRVGEVDASGLGGVLVAEVSAGFDLSVDLPLRVRLCVVGPDEFVLIAVVHHIAADGWSMAPFARDLSLAYQARCRGEAPAWPVLPVQYADYTLWQREVLGSEDDPDSVISHQLTYWTDALAGVPEQLELPTDFPRPPVASHTGGTVPVSVPADVHERLITLARESSTSLFMTVQAALAVLLQRMGTGEDIPIGTPVAGRTDDALDELIGFFVNTLVLRTDTSSDPTFRELLGRVRETDLAAFANQDVPFERLVEVLNPQRSMARHPLFQVMLAFQNNAQPTLDLPGLHVEHQTLDGAVAKFDLTLNLGEHHTPEGQPDGLTGRLDYRTDLFHPTTIETLTTRLNQVLATIVTTPDLPIGQVDILTPTERDQLLVEWNDTARDVPETVLPQLFETQVMATPDAIAVVFEDQQLTYRELNARANQLARYLISQGAGPEGLVGLALPRSAELIVTLLAVLKSGAGYVP</sequence>
<dbReference type="InterPro" id="IPR025110">
    <property type="entry name" value="AMP-bd_C"/>
</dbReference>
<evidence type="ECO:0000313" key="6">
    <source>
        <dbReference type="Proteomes" id="UP001431429"/>
    </source>
</evidence>
<keyword evidence="3" id="KW-0597">Phosphoprotein</keyword>
<dbReference type="InterPro" id="IPR010071">
    <property type="entry name" value="AA_adenyl_dom"/>
</dbReference>
<dbReference type="InterPro" id="IPR045851">
    <property type="entry name" value="AMP-bd_C_sf"/>
</dbReference>
<dbReference type="PANTHER" id="PTHR45527:SF1">
    <property type="entry name" value="FATTY ACID SYNTHASE"/>
    <property type="match status" value="1"/>
</dbReference>
<dbReference type="RefSeq" id="WP_250920301.1">
    <property type="nucleotide sequence ID" value="NZ_JAMQAW010000015.1"/>
</dbReference>
<feature type="non-terminal residue" evidence="5">
    <location>
        <position position="1783"/>
    </location>
</feature>
<dbReference type="SMART" id="SM00823">
    <property type="entry name" value="PKS_PP"/>
    <property type="match status" value="2"/>
</dbReference>
<dbReference type="InterPro" id="IPR006162">
    <property type="entry name" value="Ppantetheine_attach_site"/>
</dbReference>
<accession>A0ABT0UNC2</accession>
<keyword evidence="2" id="KW-0596">Phosphopantetheine</keyword>
<dbReference type="Gene3D" id="3.40.50.980">
    <property type="match status" value="2"/>
</dbReference>
<organism evidence="5 6">
    <name type="scientific">Streptomyces albipurpureus</name>
    <dbReference type="NCBI Taxonomy" id="2897419"/>
    <lineage>
        <taxon>Bacteria</taxon>
        <taxon>Bacillati</taxon>
        <taxon>Actinomycetota</taxon>
        <taxon>Actinomycetes</taxon>
        <taxon>Kitasatosporales</taxon>
        <taxon>Streptomycetaceae</taxon>
        <taxon>Streptomyces</taxon>
    </lineage>
</organism>
<dbReference type="Gene3D" id="3.30.559.30">
    <property type="entry name" value="Nonribosomal peptide synthetase, condensation domain"/>
    <property type="match status" value="2"/>
</dbReference>
<dbReference type="InterPro" id="IPR036736">
    <property type="entry name" value="ACP-like_sf"/>
</dbReference>
<dbReference type="InterPro" id="IPR023213">
    <property type="entry name" value="CAT-like_dom_sf"/>
</dbReference>
<evidence type="ECO:0000256" key="2">
    <source>
        <dbReference type="ARBA" id="ARBA00022450"/>
    </source>
</evidence>
<dbReference type="NCBIfam" id="TIGR01733">
    <property type="entry name" value="AA-adenyl-dom"/>
    <property type="match status" value="1"/>
</dbReference>
<dbReference type="InterPro" id="IPR000873">
    <property type="entry name" value="AMP-dep_synth/lig_dom"/>
</dbReference>
<dbReference type="CDD" id="cd12117">
    <property type="entry name" value="A_NRPS_Srf_like"/>
    <property type="match status" value="1"/>
</dbReference>
<dbReference type="Gene3D" id="1.10.1200.10">
    <property type="entry name" value="ACP-like"/>
    <property type="match status" value="2"/>
</dbReference>
<feature type="domain" description="Carrier" evidence="4">
    <location>
        <begin position="84"/>
        <end position="159"/>
    </location>
</feature>
<protein>
    <submittedName>
        <fullName evidence="5">Amino acid adenylation domain-containing protein</fullName>
    </submittedName>
</protein>
<dbReference type="CDD" id="cd19540">
    <property type="entry name" value="LCL_NRPS-like"/>
    <property type="match status" value="2"/>
</dbReference>
<gene>
    <name evidence="5" type="ORF">NBG84_16935</name>
</gene>
<evidence type="ECO:0000313" key="5">
    <source>
        <dbReference type="EMBL" id="MCM2389955.1"/>
    </source>
</evidence>
<feature type="domain" description="Carrier" evidence="4">
    <location>
        <begin position="1147"/>
        <end position="1222"/>
    </location>
</feature>
<dbReference type="Pfam" id="PF00668">
    <property type="entry name" value="Condensation"/>
    <property type="match status" value="2"/>
</dbReference>
<proteinExistence type="predicted"/>
<dbReference type="Pfam" id="PF00550">
    <property type="entry name" value="PP-binding"/>
    <property type="match status" value="2"/>
</dbReference>
<dbReference type="SUPFAM" id="SSF56801">
    <property type="entry name" value="Acetyl-CoA synthetase-like"/>
    <property type="match status" value="3"/>
</dbReference>
<dbReference type="Gene3D" id="3.30.300.30">
    <property type="match status" value="2"/>
</dbReference>
<name>A0ABT0UNC2_9ACTN</name>
<dbReference type="Proteomes" id="UP001431429">
    <property type="component" value="Unassembled WGS sequence"/>
</dbReference>
<dbReference type="Gene3D" id="3.30.559.10">
    <property type="entry name" value="Chloramphenicol acetyltransferase-like domain"/>
    <property type="match status" value="2"/>
</dbReference>
<dbReference type="InterPro" id="IPR009081">
    <property type="entry name" value="PP-bd_ACP"/>
</dbReference>
<dbReference type="PANTHER" id="PTHR45527">
    <property type="entry name" value="NONRIBOSOMAL PEPTIDE SYNTHETASE"/>
    <property type="match status" value="1"/>
</dbReference>
<dbReference type="SUPFAM" id="SSF52777">
    <property type="entry name" value="CoA-dependent acyltransferases"/>
    <property type="match status" value="4"/>
</dbReference>
<dbReference type="Gene3D" id="3.40.50.12780">
    <property type="entry name" value="N-terminal domain of ligase-like"/>
    <property type="match status" value="1"/>
</dbReference>
<evidence type="ECO:0000256" key="3">
    <source>
        <dbReference type="ARBA" id="ARBA00022553"/>
    </source>
</evidence>
<dbReference type="EMBL" id="JAMQAW010000015">
    <property type="protein sequence ID" value="MCM2389955.1"/>
    <property type="molecule type" value="Genomic_DNA"/>
</dbReference>